<protein>
    <submittedName>
        <fullName evidence="3">Uncharacterized protein</fullName>
    </submittedName>
</protein>
<evidence type="ECO:0000256" key="1">
    <source>
        <dbReference type="SAM" id="MobiDB-lite"/>
    </source>
</evidence>
<sequence length="243" mass="27563">MPLVLLLLATAVGVCNASPLPDEARKTRPSPVKESVLTQQPCSLRQVGQTLGKLLCLPFQGVGPSDFLLGYTWTRGKSERKAHPNYRDSDSEVNRLYKLCDVLEALAPPDKRPGFPSRDVKFDYYFPEPDYFHSLVPAAQSWVQKRDADKIDVIYIPITISADRATIKEYVKGRDFVTAVIIAELGHERYTLLVPNPGRKLVKEIVYDDSNNLPVAEWEKLKGVQEEQDKRNNMPKKFSNFRD</sequence>
<accession>A0AA38PFX9</accession>
<comment type="caution">
    <text evidence="3">The sequence shown here is derived from an EMBL/GenBank/DDBJ whole genome shotgun (WGS) entry which is preliminary data.</text>
</comment>
<evidence type="ECO:0000313" key="3">
    <source>
        <dbReference type="EMBL" id="KAJ3842210.1"/>
    </source>
</evidence>
<evidence type="ECO:0000313" key="4">
    <source>
        <dbReference type="Proteomes" id="UP001163846"/>
    </source>
</evidence>
<evidence type="ECO:0000256" key="2">
    <source>
        <dbReference type="SAM" id="SignalP"/>
    </source>
</evidence>
<keyword evidence="2" id="KW-0732">Signal</keyword>
<dbReference type="AlphaFoldDB" id="A0AA38PFX9"/>
<keyword evidence="4" id="KW-1185">Reference proteome</keyword>
<reference evidence="3" key="1">
    <citation type="submission" date="2022-08" db="EMBL/GenBank/DDBJ databases">
        <authorList>
            <consortium name="DOE Joint Genome Institute"/>
            <person name="Min B."/>
            <person name="Riley R."/>
            <person name="Sierra-Patev S."/>
            <person name="Naranjo-Ortiz M."/>
            <person name="Looney B."/>
            <person name="Konkel Z."/>
            <person name="Slot J.C."/>
            <person name="Sakamoto Y."/>
            <person name="Steenwyk J.L."/>
            <person name="Rokas A."/>
            <person name="Carro J."/>
            <person name="Camarero S."/>
            <person name="Ferreira P."/>
            <person name="Molpeceres G."/>
            <person name="Ruiz-Duenas F.J."/>
            <person name="Serrano A."/>
            <person name="Henrissat B."/>
            <person name="Drula E."/>
            <person name="Hughes K.W."/>
            <person name="Mata J.L."/>
            <person name="Ishikawa N.K."/>
            <person name="Vargas-Isla R."/>
            <person name="Ushijima S."/>
            <person name="Smith C.A."/>
            <person name="Ahrendt S."/>
            <person name="Andreopoulos W."/>
            <person name="He G."/>
            <person name="Labutti K."/>
            <person name="Lipzen A."/>
            <person name="Ng V."/>
            <person name="Sandor L."/>
            <person name="Barry K."/>
            <person name="Martinez A.T."/>
            <person name="Xiao Y."/>
            <person name="Gibbons J.G."/>
            <person name="Terashima K."/>
            <person name="Hibbett D.S."/>
            <person name="Grigoriev I.V."/>
        </authorList>
    </citation>
    <scope>NUCLEOTIDE SEQUENCE</scope>
    <source>
        <strain evidence="3">TFB9207</strain>
    </source>
</reference>
<proteinExistence type="predicted"/>
<organism evidence="3 4">
    <name type="scientific">Lentinula raphanica</name>
    <dbReference type="NCBI Taxonomy" id="153919"/>
    <lineage>
        <taxon>Eukaryota</taxon>
        <taxon>Fungi</taxon>
        <taxon>Dikarya</taxon>
        <taxon>Basidiomycota</taxon>
        <taxon>Agaricomycotina</taxon>
        <taxon>Agaricomycetes</taxon>
        <taxon>Agaricomycetidae</taxon>
        <taxon>Agaricales</taxon>
        <taxon>Marasmiineae</taxon>
        <taxon>Omphalotaceae</taxon>
        <taxon>Lentinula</taxon>
    </lineage>
</organism>
<name>A0AA38PFX9_9AGAR</name>
<feature type="region of interest" description="Disordered" evidence="1">
    <location>
        <begin position="224"/>
        <end position="243"/>
    </location>
</feature>
<dbReference type="EMBL" id="MU806013">
    <property type="protein sequence ID" value="KAJ3842210.1"/>
    <property type="molecule type" value="Genomic_DNA"/>
</dbReference>
<dbReference type="Proteomes" id="UP001163846">
    <property type="component" value="Unassembled WGS sequence"/>
</dbReference>
<feature type="chain" id="PRO_5041434002" evidence="2">
    <location>
        <begin position="18"/>
        <end position="243"/>
    </location>
</feature>
<gene>
    <name evidence="3" type="ORF">F5878DRAFT_707631</name>
</gene>
<feature type="signal peptide" evidence="2">
    <location>
        <begin position="1"/>
        <end position="17"/>
    </location>
</feature>